<dbReference type="Proteomes" id="UP000265836">
    <property type="component" value="Unassembled WGS sequence"/>
</dbReference>
<evidence type="ECO:0000256" key="2">
    <source>
        <dbReference type="ARBA" id="ARBA00023015"/>
    </source>
</evidence>
<dbReference type="GO" id="GO:0006352">
    <property type="term" value="P:DNA-templated transcription initiation"/>
    <property type="evidence" value="ECO:0007669"/>
    <property type="project" value="InterPro"/>
</dbReference>
<evidence type="ECO:0000313" key="7">
    <source>
        <dbReference type="EMBL" id="RIA19315.1"/>
    </source>
</evidence>
<dbReference type="InterPro" id="IPR013325">
    <property type="entry name" value="RNA_pol_sigma_r2"/>
</dbReference>
<dbReference type="InterPro" id="IPR013324">
    <property type="entry name" value="RNA_pol_sigma_r3/r4-like"/>
</dbReference>
<dbReference type="InterPro" id="IPR007627">
    <property type="entry name" value="RNA_pol_sigma70_r2"/>
</dbReference>
<sequence length="187" mass="21040">MIIIYFVVGEPDLPVTISNLDSVFISQRTPLLRTLVKIVKNASIAEELVQETYLRVARSLREKPVDHLEPFLFQTGRNLALDHLRRERMQSRTMLDDVPDAIMQAVPAPGSSSEDSLHAERLLQRLGSALEQLSERQQRIFILSRLHGQGYAEIAAELGVSPSTVQKELKLIMALCMTLLDRLSPPT</sequence>
<keyword evidence="4" id="KW-0804">Transcription</keyword>
<comment type="caution">
    <text evidence="7">The sequence shown here is derived from an EMBL/GenBank/DDBJ whole genome shotgun (WGS) entry which is preliminary data.</text>
</comment>
<dbReference type="GO" id="GO:0003677">
    <property type="term" value="F:DNA binding"/>
    <property type="evidence" value="ECO:0007669"/>
    <property type="project" value="InterPro"/>
</dbReference>
<organism evidence="7 8">
    <name type="scientific">Ectopseudomonas oleovorans</name>
    <name type="common">Pseudomonas oleovorans</name>
    <dbReference type="NCBI Taxonomy" id="301"/>
    <lineage>
        <taxon>Bacteria</taxon>
        <taxon>Pseudomonadati</taxon>
        <taxon>Pseudomonadota</taxon>
        <taxon>Gammaproteobacteria</taxon>
        <taxon>Pseudomonadales</taxon>
        <taxon>Pseudomonadaceae</taxon>
        <taxon>Ectopseudomonas</taxon>
    </lineage>
</organism>
<dbReference type="GO" id="GO:0016987">
    <property type="term" value="F:sigma factor activity"/>
    <property type="evidence" value="ECO:0007669"/>
    <property type="project" value="UniProtKB-KW"/>
</dbReference>
<dbReference type="NCBIfam" id="TIGR02937">
    <property type="entry name" value="sigma70-ECF"/>
    <property type="match status" value="1"/>
</dbReference>
<feature type="domain" description="RNA polymerase sigma factor 70 region 4 type 2" evidence="6">
    <location>
        <begin position="124"/>
        <end position="174"/>
    </location>
</feature>
<accession>A0A397MAL6</accession>
<dbReference type="InterPro" id="IPR036388">
    <property type="entry name" value="WH-like_DNA-bd_sf"/>
</dbReference>
<feature type="domain" description="RNA polymerase sigma-70 region 2" evidence="5">
    <location>
        <begin position="30"/>
        <end position="88"/>
    </location>
</feature>
<dbReference type="PANTHER" id="PTHR43133">
    <property type="entry name" value="RNA POLYMERASE ECF-TYPE SIGMA FACTO"/>
    <property type="match status" value="1"/>
</dbReference>
<dbReference type="AlphaFoldDB" id="A0A397MAL6"/>
<reference evidence="7 8" key="1">
    <citation type="submission" date="2018-08" db="EMBL/GenBank/DDBJ databases">
        <title>Genome sequencing of rice bacterial endophytes.</title>
        <authorList>
            <person name="Venturi V."/>
        </authorList>
    </citation>
    <scope>NUCLEOTIDE SEQUENCE [LARGE SCALE GENOMIC DNA]</scope>
    <source>
        <strain evidence="7 8">E1205</strain>
    </source>
</reference>
<dbReference type="InterPro" id="IPR013249">
    <property type="entry name" value="RNA_pol_sigma70_r4_t2"/>
</dbReference>
<dbReference type="Pfam" id="PF08281">
    <property type="entry name" value="Sigma70_r4_2"/>
    <property type="match status" value="1"/>
</dbReference>
<evidence type="ECO:0000259" key="6">
    <source>
        <dbReference type="Pfam" id="PF08281"/>
    </source>
</evidence>
<dbReference type="CDD" id="cd06171">
    <property type="entry name" value="Sigma70_r4"/>
    <property type="match status" value="1"/>
</dbReference>
<protein>
    <submittedName>
        <fullName evidence="7">RNA polymerase sigma-70 factor (ECF subfamily)</fullName>
    </submittedName>
</protein>
<dbReference type="SUPFAM" id="SSF88659">
    <property type="entry name" value="Sigma3 and sigma4 domains of RNA polymerase sigma factors"/>
    <property type="match status" value="1"/>
</dbReference>
<keyword evidence="3" id="KW-0731">Sigma factor</keyword>
<comment type="similarity">
    <text evidence="1">Belongs to the sigma-70 factor family. ECF subfamily.</text>
</comment>
<dbReference type="Pfam" id="PF04542">
    <property type="entry name" value="Sigma70_r2"/>
    <property type="match status" value="1"/>
</dbReference>
<name>A0A397MAL6_ECTOL</name>
<dbReference type="InterPro" id="IPR014284">
    <property type="entry name" value="RNA_pol_sigma-70_dom"/>
</dbReference>
<proteinExistence type="inferred from homology"/>
<evidence type="ECO:0000256" key="3">
    <source>
        <dbReference type="ARBA" id="ARBA00023082"/>
    </source>
</evidence>
<evidence type="ECO:0000259" key="5">
    <source>
        <dbReference type="Pfam" id="PF04542"/>
    </source>
</evidence>
<dbReference type="Gene3D" id="1.10.10.10">
    <property type="entry name" value="Winged helix-like DNA-binding domain superfamily/Winged helix DNA-binding domain"/>
    <property type="match status" value="1"/>
</dbReference>
<evidence type="ECO:0000256" key="4">
    <source>
        <dbReference type="ARBA" id="ARBA00023163"/>
    </source>
</evidence>
<dbReference type="EMBL" id="QXDA01000008">
    <property type="protein sequence ID" value="RIA19315.1"/>
    <property type="molecule type" value="Genomic_DNA"/>
</dbReference>
<dbReference type="SUPFAM" id="SSF88946">
    <property type="entry name" value="Sigma2 domain of RNA polymerase sigma factors"/>
    <property type="match status" value="1"/>
</dbReference>
<evidence type="ECO:0000313" key="8">
    <source>
        <dbReference type="Proteomes" id="UP000265836"/>
    </source>
</evidence>
<gene>
    <name evidence="7" type="ORF">DFO61_4660</name>
</gene>
<dbReference type="InterPro" id="IPR039425">
    <property type="entry name" value="RNA_pol_sigma-70-like"/>
</dbReference>
<keyword evidence="2" id="KW-0805">Transcription regulation</keyword>
<evidence type="ECO:0000256" key="1">
    <source>
        <dbReference type="ARBA" id="ARBA00010641"/>
    </source>
</evidence>
<dbReference type="PANTHER" id="PTHR43133:SF63">
    <property type="entry name" value="RNA POLYMERASE SIGMA FACTOR FECI-RELATED"/>
    <property type="match status" value="1"/>
</dbReference>
<dbReference type="Gene3D" id="1.10.1740.10">
    <property type="match status" value="1"/>
</dbReference>